<keyword evidence="5 14" id="KW-0812">Transmembrane</keyword>
<comment type="similarity">
    <text evidence="2 13">Belongs to the G-protein coupled receptor T2R family.</text>
</comment>
<keyword evidence="4 14" id="KW-0716">Sensory transduction</keyword>
<keyword evidence="9 14" id="KW-0675">Receptor</keyword>
<feature type="transmembrane region" description="Helical" evidence="15">
    <location>
        <begin position="239"/>
        <end position="260"/>
    </location>
</feature>
<dbReference type="Pfam" id="PF05296">
    <property type="entry name" value="TAS2R"/>
    <property type="match status" value="1"/>
</dbReference>
<evidence type="ECO:0000256" key="5">
    <source>
        <dbReference type="ARBA" id="ARBA00022692"/>
    </source>
</evidence>
<evidence type="ECO:0000256" key="9">
    <source>
        <dbReference type="ARBA" id="ARBA00023170"/>
    </source>
</evidence>
<dbReference type="AlphaFoldDB" id="G7N658"/>
<comment type="function">
    <text evidence="12">Receptor that may play a role in the perception of bitterness and is gustducin-linked. May play a role in sensing the chemical composition of the gastrointestinal content. The activity of this receptor may stimulate alpha gustducin, mediate PLC-beta-2 activation and lead to the gating of TRPM5.</text>
</comment>
<evidence type="ECO:0000256" key="12">
    <source>
        <dbReference type="ARBA" id="ARBA00024847"/>
    </source>
</evidence>
<evidence type="ECO:0000256" key="11">
    <source>
        <dbReference type="ARBA" id="ARBA00023224"/>
    </source>
</evidence>
<dbReference type="SUPFAM" id="SSF81321">
    <property type="entry name" value="Family A G protein-coupled receptor-like"/>
    <property type="match status" value="1"/>
</dbReference>
<evidence type="ECO:0000256" key="2">
    <source>
        <dbReference type="ARBA" id="ARBA00007376"/>
    </source>
</evidence>
<proteinExistence type="inferred from homology"/>
<dbReference type="Proteomes" id="UP000013456">
    <property type="component" value="Chromosome 11"/>
</dbReference>
<gene>
    <name evidence="16" type="ORF">EGK_03371</name>
</gene>
<evidence type="ECO:0000256" key="13">
    <source>
        <dbReference type="RuleBase" id="RU004423"/>
    </source>
</evidence>
<organism evidence="16">
    <name type="scientific">Macaca mulatta</name>
    <name type="common">Rhesus macaque</name>
    <dbReference type="NCBI Taxonomy" id="9544"/>
    <lineage>
        <taxon>Eukaryota</taxon>
        <taxon>Metazoa</taxon>
        <taxon>Chordata</taxon>
        <taxon>Craniata</taxon>
        <taxon>Vertebrata</taxon>
        <taxon>Euteleostomi</taxon>
        <taxon>Mammalia</taxon>
        <taxon>Eutheria</taxon>
        <taxon>Euarchontoglires</taxon>
        <taxon>Primates</taxon>
        <taxon>Haplorrhini</taxon>
        <taxon>Catarrhini</taxon>
        <taxon>Cercopithecidae</taxon>
        <taxon>Cercopithecinae</taxon>
        <taxon>Macaca</taxon>
    </lineage>
</organism>
<dbReference type="EMBL" id="CM001263">
    <property type="protein sequence ID" value="EHH20502.1"/>
    <property type="molecule type" value="Genomic_DNA"/>
</dbReference>
<feature type="transmembrane region" description="Helical" evidence="15">
    <location>
        <begin position="266"/>
        <end position="288"/>
    </location>
</feature>
<accession>G7N658</accession>
<feature type="transmembrane region" description="Helical" evidence="15">
    <location>
        <begin position="185"/>
        <end position="205"/>
    </location>
</feature>
<keyword evidence="6 15" id="KW-1133">Transmembrane helix</keyword>
<evidence type="ECO:0000256" key="15">
    <source>
        <dbReference type="SAM" id="Phobius"/>
    </source>
</evidence>
<protein>
    <recommendedName>
        <fullName evidence="14">Taste receptor type 2</fullName>
    </recommendedName>
</protein>
<keyword evidence="3 14" id="KW-0919">Taste</keyword>
<dbReference type="InterPro" id="IPR007960">
    <property type="entry name" value="TAS2R"/>
</dbReference>
<keyword evidence="11 14" id="KW-0807">Transducer</keyword>
<evidence type="ECO:0000256" key="4">
    <source>
        <dbReference type="ARBA" id="ARBA00022606"/>
    </source>
</evidence>
<feature type="transmembrane region" description="Helical" evidence="15">
    <location>
        <begin position="91"/>
        <end position="109"/>
    </location>
</feature>
<evidence type="ECO:0000256" key="7">
    <source>
        <dbReference type="ARBA" id="ARBA00023040"/>
    </source>
</evidence>
<reference evidence="16" key="1">
    <citation type="journal article" date="2011" name="Nat. Biotechnol.">
        <title>Genome sequencing and comparison of two nonhuman primate animal models, the cynomolgus and Chinese rhesus macaques.</title>
        <authorList>
            <person name="Yan G."/>
            <person name="Zhang G."/>
            <person name="Fang X."/>
            <person name="Zhang Y."/>
            <person name="Li C."/>
            <person name="Ling F."/>
            <person name="Cooper D.N."/>
            <person name="Li Q."/>
            <person name="Li Y."/>
            <person name="van Gool A.J."/>
            <person name="Du H."/>
            <person name="Chen J."/>
            <person name="Chen R."/>
            <person name="Zhang P."/>
            <person name="Huang Z."/>
            <person name="Thompson J.R."/>
            <person name="Meng Y."/>
            <person name="Bai Y."/>
            <person name="Wang J."/>
            <person name="Zhuo M."/>
            <person name="Wang T."/>
            <person name="Huang Y."/>
            <person name="Wei L."/>
            <person name="Li J."/>
            <person name="Wang Z."/>
            <person name="Hu H."/>
            <person name="Yang P."/>
            <person name="Le L."/>
            <person name="Stenson P.D."/>
            <person name="Li B."/>
            <person name="Liu X."/>
            <person name="Ball E.V."/>
            <person name="An N."/>
            <person name="Huang Q."/>
            <person name="Zhang Y."/>
            <person name="Fan W."/>
            <person name="Zhang X."/>
            <person name="Li Y."/>
            <person name="Wang W."/>
            <person name="Katze M.G."/>
            <person name="Su B."/>
            <person name="Nielsen R."/>
            <person name="Yang H."/>
            <person name="Wang J."/>
            <person name="Wang X."/>
            <person name="Wang J."/>
        </authorList>
    </citation>
    <scope>NUCLEOTIDE SEQUENCE [LARGE SCALE GENOMIC DNA]</scope>
    <source>
        <strain evidence="16">CR-5</strain>
    </source>
</reference>
<dbReference type="PANTHER" id="PTHR11394:SF31">
    <property type="entry name" value="TASTE RECEPTOR TYPE 2 MEMBER 8"/>
    <property type="match status" value="1"/>
</dbReference>
<evidence type="ECO:0000256" key="1">
    <source>
        <dbReference type="ARBA" id="ARBA00004141"/>
    </source>
</evidence>
<keyword evidence="10" id="KW-0325">Glycoprotein</keyword>
<feature type="transmembrane region" description="Helical" evidence="15">
    <location>
        <begin position="47"/>
        <end position="71"/>
    </location>
</feature>
<keyword evidence="8 14" id="KW-0472">Membrane</keyword>
<dbReference type="Gene3D" id="1.20.1070.10">
    <property type="entry name" value="Rhodopsin 7-helix transmembrane proteins"/>
    <property type="match status" value="1"/>
</dbReference>
<dbReference type="GO" id="GO:0005886">
    <property type="term" value="C:plasma membrane"/>
    <property type="evidence" value="ECO:0007669"/>
    <property type="project" value="UniProtKB-ARBA"/>
</dbReference>
<keyword evidence="7 14" id="KW-0297">G-protein coupled receptor</keyword>
<feature type="transmembrane region" description="Helical" evidence="15">
    <location>
        <begin position="129"/>
        <end position="149"/>
    </location>
</feature>
<evidence type="ECO:0000256" key="3">
    <source>
        <dbReference type="ARBA" id="ARBA00022480"/>
    </source>
</evidence>
<evidence type="ECO:0000256" key="8">
    <source>
        <dbReference type="ARBA" id="ARBA00023136"/>
    </source>
</evidence>
<sequence length="318" mass="36558">MFSPADNIFIILITGEFIIGILGNGYIGLVNWIDWIKKKKISTIDCILTNLVISRICLISVMVVNGIVIVLYPDVYTKSKLQIVICTFWTFANYLNMWFTACLNVFYSLKVANSSHPLFLWLKRKIDTVVRWILLGCFAISLLVSLIIATVMSHDYRFHAIAKHKRNVTEMFHVSKMPYFEPLTLFNLLAIVPFIVSLMSFFLLVRSLWRHTKQIKLYATGGRDPSTEAHVRAIKTMTLLIFFFFLYYITSLLVNFSYLITNYKLAMAFGEIVAILYPSGHSLILIILNNKLRQASVRMLTCRKIACVIGTLSRINRI</sequence>
<evidence type="ECO:0000256" key="14">
    <source>
        <dbReference type="RuleBase" id="RU004424"/>
    </source>
</evidence>
<dbReference type="GO" id="GO:0033038">
    <property type="term" value="F:bitter taste receptor activity"/>
    <property type="evidence" value="ECO:0007669"/>
    <property type="project" value="InterPro"/>
</dbReference>
<comment type="subcellular location">
    <subcellularLocation>
        <location evidence="1 14">Membrane</location>
        <topology evidence="1 14">Multi-pass membrane protein</topology>
    </subcellularLocation>
</comment>
<feature type="transmembrane region" description="Helical" evidence="15">
    <location>
        <begin position="6"/>
        <end position="27"/>
    </location>
</feature>
<name>G7N658_MACMU</name>
<dbReference type="GO" id="GO:0004930">
    <property type="term" value="F:G protein-coupled receptor activity"/>
    <property type="evidence" value="ECO:0007669"/>
    <property type="project" value="UniProtKB-KW"/>
</dbReference>
<evidence type="ECO:0000256" key="6">
    <source>
        <dbReference type="ARBA" id="ARBA00022989"/>
    </source>
</evidence>
<dbReference type="CDD" id="cd15022">
    <property type="entry name" value="7tm_TAS2R8"/>
    <property type="match status" value="1"/>
</dbReference>
<dbReference type="PANTHER" id="PTHR11394">
    <property type="entry name" value="TASTE RECEPTOR TYPE 2"/>
    <property type="match status" value="1"/>
</dbReference>
<evidence type="ECO:0000256" key="10">
    <source>
        <dbReference type="ARBA" id="ARBA00023180"/>
    </source>
</evidence>
<dbReference type="FunFam" id="1.20.1070.10:FF:000042">
    <property type="entry name" value="Taste receptor type 2 member 7"/>
    <property type="match status" value="1"/>
</dbReference>
<evidence type="ECO:0000313" key="16">
    <source>
        <dbReference type="EMBL" id="EHH20502.1"/>
    </source>
</evidence>